<sequence length="335" mass="35616">MAEVAAHAKVSHQTVSRVVNGGVGVKPATRERVEAAIRELGYRRNNAARTLVTSRSGLIGVIAVGSFLYGPTRTLVGIEEAARSRDFTILLATIRSNGDAELSEQFERAIDTCLDRSVEAIIVIAAQEDVVRQVQIFNVDVPLIVVGPPRSHLPGLLTFSVDQRRGAREAVSHLGELGHSRILVLTGPGKWIDAQERRTGALDECAARGLAAEVIAGDWSPASGYQAGQALVARPGEMPTAIFSANDAMALGVLAAFNHAQVKVPDEVSIIGFDDIPEAAYFSPALTTVHQDFTTLGHRVLEAAVAAIRGEEPDMTPVAPVLALRDSTAEPAKRS</sequence>
<feature type="domain" description="HTH lacI-type" evidence="4">
    <location>
        <begin position="1"/>
        <end position="53"/>
    </location>
</feature>
<gene>
    <name evidence="5" type="ORF">BC102111_02399</name>
</gene>
<evidence type="ECO:0000256" key="1">
    <source>
        <dbReference type="ARBA" id="ARBA00023015"/>
    </source>
</evidence>
<dbReference type="Gene3D" id="3.40.50.2300">
    <property type="match status" value="2"/>
</dbReference>
<evidence type="ECO:0000256" key="3">
    <source>
        <dbReference type="ARBA" id="ARBA00023163"/>
    </source>
</evidence>
<dbReference type="SUPFAM" id="SSF47413">
    <property type="entry name" value="lambda repressor-like DNA-binding domains"/>
    <property type="match status" value="1"/>
</dbReference>
<protein>
    <submittedName>
        <fullName evidence="5">Transcriptional regulator, LacI family</fullName>
    </submittedName>
</protein>
<evidence type="ECO:0000313" key="6">
    <source>
        <dbReference type="Proteomes" id="UP000234333"/>
    </source>
</evidence>
<dbReference type="InterPro" id="IPR046335">
    <property type="entry name" value="LacI/GalR-like_sensor"/>
</dbReference>
<dbReference type="InterPro" id="IPR010982">
    <property type="entry name" value="Lambda_DNA-bd_dom_sf"/>
</dbReference>
<keyword evidence="2" id="KW-0238">DNA-binding</keyword>
<dbReference type="PANTHER" id="PTHR30146">
    <property type="entry name" value="LACI-RELATED TRANSCRIPTIONAL REPRESSOR"/>
    <property type="match status" value="1"/>
</dbReference>
<dbReference type="AlphaFoldDB" id="A0A2H1JL75"/>
<dbReference type="InterPro" id="IPR000843">
    <property type="entry name" value="HTH_LacI"/>
</dbReference>
<reference evidence="5 6" key="1">
    <citation type="submission" date="2017-03" db="EMBL/GenBank/DDBJ databases">
        <authorList>
            <person name="Afonso C.L."/>
            <person name="Miller P.J."/>
            <person name="Scott M.A."/>
            <person name="Spackman E."/>
            <person name="Goraichik I."/>
            <person name="Dimitrov K.M."/>
            <person name="Suarez D.L."/>
            <person name="Swayne D.E."/>
        </authorList>
    </citation>
    <scope>NUCLEOTIDE SEQUENCE [LARGE SCALE GENOMIC DNA]</scope>
    <source>
        <strain evidence="5 6">CIP 102111</strain>
    </source>
</reference>
<dbReference type="CDD" id="cd01392">
    <property type="entry name" value="HTH_LacI"/>
    <property type="match status" value="1"/>
</dbReference>
<dbReference type="CDD" id="cd01574">
    <property type="entry name" value="PBP1_LacI"/>
    <property type="match status" value="1"/>
</dbReference>
<dbReference type="InterPro" id="IPR028082">
    <property type="entry name" value="Peripla_BP_I"/>
</dbReference>
<dbReference type="GeneID" id="99775011"/>
<evidence type="ECO:0000313" key="5">
    <source>
        <dbReference type="EMBL" id="SMX88240.1"/>
    </source>
</evidence>
<evidence type="ECO:0000256" key="2">
    <source>
        <dbReference type="ARBA" id="ARBA00023125"/>
    </source>
</evidence>
<proteinExistence type="predicted"/>
<dbReference type="GO" id="GO:0000976">
    <property type="term" value="F:transcription cis-regulatory region binding"/>
    <property type="evidence" value="ECO:0007669"/>
    <property type="project" value="TreeGrafter"/>
</dbReference>
<dbReference type="Gene3D" id="1.10.260.40">
    <property type="entry name" value="lambda repressor-like DNA-binding domains"/>
    <property type="match status" value="1"/>
</dbReference>
<name>A0A2H1JL75_9MICO</name>
<organism evidence="5 6">
    <name type="scientific">Brevibacterium casei CIP 102111</name>
    <dbReference type="NCBI Taxonomy" id="1255625"/>
    <lineage>
        <taxon>Bacteria</taxon>
        <taxon>Bacillati</taxon>
        <taxon>Actinomycetota</taxon>
        <taxon>Actinomycetes</taxon>
        <taxon>Micrococcales</taxon>
        <taxon>Brevibacteriaceae</taxon>
        <taxon>Brevibacterium</taxon>
    </lineage>
</organism>
<dbReference type="Proteomes" id="UP000234333">
    <property type="component" value="Unassembled WGS sequence"/>
</dbReference>
<dbReference type="PANTHER" id="PTHR30146:SF109">
    <property type="entry name" value="HTH-TYPE TRANSCRIPTIONAL REGULATOR GALS"/>
    <property type="match status" value="1"/>
</dbReference>
<dbReference type="Pfam" id="PF13377">
    <property type="entry name" value="Peripla_BP_3"/>
    <property type="match status" value="1"/>
</dbReference>
<keyword evidence="1" id="KW-0805">Transcription regulation</keyword>
<evidence type="ECO:0000259" key="4">
    <source>
        <dbReference type="PROSITE" id="PS50932"/>
    </source>
</evidence>
<dbReference type="GO" id="GO:0003700">
    <property type="term" value="F:DNA-binding transcription factor activity"/>
    <property type="evidence" value="ECO:0007669"/>
    <property type="project" value="TreeGrafter"/>
</dbReference>
<dbReference type="SMART" id="SM00354">
    <property type="entry name" value="HTH_LACI"/>
    <property type="match status" value="1"/>
</dbReference>
<keyword evidence="3" id="KW-0804">Transcription</keyword>
<dbReference type="SUPFAM" id="SSF53822">
    <property type="entry name" value="Periplasmic binding protein-like I"/>
    <property type="match status" value="1"/>
</dbReference>
<dbReference type="EMBL" id="FXZC01000004">
    <property type="protein sequence ID" value="SMX88240.1"/>
    <property type="molecule type" value="Genomic_DNA"/>
</dbReference>
<dbReference type="Pfam" id="PF00356">
    <property type="entry name" value="LacI"/>
    <property type="match status" value="1"/>
</dbReference>
<accession>A0A2H1JL75</accession>
<dbReference type="PROSITE" id="PS50932">
    <property type="entry name" value="HTH_LACI_2"/>
    <property type="match status" value="1"/>
</dbReference>
<dbReference type="RefSeq" id="WP_101624456.1">
    <property type="nucleotide sequence ID" value="NZ_FXZC01000004.1"/>
</dbReference>